<reference evidence="6 7" key="1">
    <citation type="submission" date="2019-11" db="EMBL/GenBank/DDBJ databases">
        <authorList>
            <person name="Criscuolo A."/>
        </authorList>
    </citation>
    <scope>NUCLEOTIDE SEQUENCE [LARGE SCALE GENOMIC DNA]</scope>
    <source>
        <strain evidence="6">CIP111667</strain>
    </source>
</reference>
<dbReference type="SUPFAM" id="SSF51569">
    <property type="entry name" value="Aldolase"/>
    <property type="match status" value="1"/>
</dbReference>
<dbReference type="PROSITE" id="PS00666">
    <property type="entry name" value="DHDPS_2"/>
    <property type="match status" value="1"/>
</dbReference>
<dbReference type="InterPro" id="IPR013785">
    <property type="entry name" value="Aldolase_TIM"/>
</dbReference>
<keyword evidence="2" id="KW-0704">Schiff base</keyword>
<dbReference type="InterPro" id="IPR020625">
    <property type="entry name" value="Schiff_base-form_aldolases_AS"/>
</dbReference>
<dbReference type="SMART" id="SM01130">
    <property type="entry name" value="DHDPS"/>
    <property type="match status" value="1"/>
</dbReference>
<dbReference type="EC" id="4.1.3.3" evidence="6"/>
<feature type="active site" description="Schiff-base intermediate with substrate" evidence="4">
    <location>
        <position position="166"/>
    </location>
</feature>
<evidence type="ECO:0000256" key="5">
    <source>
        <dbReference type="PIRSR" id="PIRSR001365-2"/>
    </source>
</evidence>
<sequence>MTHPLERAHGIVPALLTPYLDDGAPNLPELGRLTAALLERGVAGFYVGGSTGDGVMQTPQERLACIEVVVAETGGQVPVIAHVGTNATRLTLDLANRAAAAGVDAVSAILPSVPLTPAEQLDYFRTVARGCDVPFVAYNFPGRTGVNLSVEFFAALAEEPNVAGVKFTSLDMFGLQQLARIGDGRLAIWNGHDEVALAGFVSGACGAIGSTFNAAPELFIRLLEQFRTGDYDAARTTQVAVSNYVRDLVATGVLPTLRELLRLQGFAMGHSRHPLHDLDADGAARVRTLFAAHPELFTPSGH</sequence>
<evidence type="ECO:0000256" key="3">
    <source>
        <dbReference type="PIRNR" id="PIRNR001365"/>
    </source>
</evidence>
<evidence type="ECO:0000256" key="4">
    <source>
        <dbReference type="PIRSR" id="PIRSR001365-1"/>
    </source>
</evidence>
<dbReference type="PRINTS" id="PR00146">
    <property type="entry name" value="DHPICSNTHASE"/>
</dbReference>
<protein>
    <submittedName>
        <fullName evidence="6">N-acetylneuraminate lyase</fullName>
        <ecNumber evidence="6">4.1.3.3</ecNumber>
    </submittedName>
</protein>
<dbReference type="AlphaFoldDB" id="A0A7M4DGE7"/>
<dbReference type="CDD" id="cd00408">
    <property type="entry name" value="DHDPS-like"/>
    <property type="match status" value="1"/>
</dbReference>
<dbReference type="GO" id="GO:0008747">
    <property type="term" value="F:N-acetylneuraminate lyase activity"/>
    <property type="evidence" value="ECO:0007669"/>
    <property type="project" value="UniProtKB-EC"/>
</dbReference>
<evidence type="ECO:0000256" key="2">
    <source>
        <dbReference type="ARBA" id="ARBA00023270"/>
    </source>
</evidence>
<comment type="caution">
    <text evidence="6">The sequence shown here is derived from an EMBL/GenBank/DDBJ whole genome shotgun (WGS) entry which is preliminary data.</text>
</comment>
<dbReference type="RefSeq" id="WP_156740023.1">
    <property type="nucleotide sequence ID" value="NZ_CACRYJ010000017.1"/>
</dbReference>
<comment type="similarity">
    <text evidence="3">Belongs to the DapA family.</text>
</comment>
<gene>
    <name evidence="6" type="primary">nanA</name>
    <name evidence="6" type="ORF">HALOF300_01194</name>
</gene>
<dbReference type="Proteomes" id="UP000419743">
    <property type="component" value="Unassembled WGS sequence"/>
</dbReference>
<dbReference type="PANTHER" id="PTHR12128">
    <property type="entry name" value="DIHYDRODIPICOLINATE SYNTHASE"/>
    <property type="match status" value="1"/>
</dbReference>
<dbReference type="Gene3D" id="3.20.20.70">
    <property type="entry name" value="Aldolase class I"/>
    <property type="match status" value="1"/>
</dbReference>
<keyword evidence="7" id="KW-1185">Reference proteome</keyword>
<organism evidence="6 7">
    <name type="scientific">Occultella aeris</name>
    <dbReference type="NCBI Taxonomy" id="2761496"/>
    <lineage>
        <taxon>Bacteria</taxon>
        <taxon>Bacillati</taxon>
        <taxon>Actinomycetota</taxon>
        <taxon>Actinomycetes</taxon>
        <taxon>Micrococcales</taxon>
        <taxon>Ruaniaceae</taxon>
        <taxon>Occultella</taxon>
    </lineage>
</organism>
<evidence type="ECO:0000256" key="1">
    <source>
        <dbReference type="ARBA" id="ARBA00023239"/>
    </source>
</evidence>
<dbReference type="InterPro" id="IPR002220">
    <property type="entry name" value="DapA-like"/>
</dbReference>
<accession>A0A7M4DGE7</accession>
<keyword evidence="1 3" id="KW-0456">Lyase</keyword>
<dbReference type="EMBL" id="CACRYJ010000017">
    <property type="protein sequence ID" value="VZO35990.1"/>
    <property type="molecule type" value="Genomic_DNA"/>
</dbReference>
<evidence type="ECO:0000313" key="6">
    <source>
        <dbReference type="EMBL" id="VZO35990.1"/>
    </source>
</evidence>
<feature type="binding site" evidence="5">
    <location>
        <position position="51"/>
    </location>
    <ligand>
        <name>pyruvate</name>
        <dbReference type="ChEBI" id="CHEBI:15361"/>
    </ligand>
</feature>
<name>A0A7M4DGE7_9MICO</name>
<evidence type="ECO:0000313" key="7">
    <source>
        <dbReference type="Proteomes" id="UP000419743"/>
    </source>
</evidence>
<dbReference type="Pfam" id="PF00701">
    <property type="entry name" value="DHDPS"/>
    <property type="match status" value="1"/>
</dbReference>
<dbReference type="PIRSF" id="PIRSF001365">
    <property type="entry name" value="DHDPS"/>
    <property type="match status" value="1"/>
</dbReference>
<proteinExistence type="inferred from homology"/>
<feature type="binding site" evidence="5">
    <location>
        <position position="208"/>
    </location>
    <ligand>
        <name>pyruvate</name>
        <dbReference type="ChEBI" id="CHEBI:15361"/>
    </ligand>
</feature>
<feature type="active site" description="Proton donor/acceptor" evidence="4">
    <location>
        <position position="138"/>
    </location>
</feature>